<evidence type="ECO:0000313" key="3">
    <source>
        <dbReference type="Proteomes" id="UP000823201"/>
    </source>
</evidence>
<proteinExistence type="predicted"/>
<accession>A0ABS2Q7L6</accession>
<keyword evidence="3" id="KW-1185">Reference proteome</keyword>
<dbReference type="RefSeq" id="WP_205006095.1">
    <property type="nucleotide sequence ID" value="NZ_CBCRXA010000006.1"/>
</dbReference>
<organism evidence="2 3">
    <name type="scientific">Sporolactobacillus spathodeae</name>
    <dbReference type="NCBI Taxonomy" id="1465502"/>
    <lineage>
        <taxon>Bacteria</taxon>
        <taxon>Bacillati</taxon>
        <taxon>Bacillota</taxon>
        <taxon>Bacilli</taxon>
        <taxon>Bacillales</taxon>
        <taxon>Sporolactobacillaceae</taxon>
        <taxon>Sporolactobacillus</taxon>
    </lineage>
</organism>
<dbReference type="Proteomes" id="UP000823201">
    <property type="component" value="Unassembled WGS sequence"/>
</dbReference>
<dbReference type="EMBL" id="JAFBEV010000008">
    <property type="protein sequence ID" value="MBM7657772.1"/>
    <property type="molecule type" value="Genomic_DNA"/>
</dbReference>
<name>A0ABS2Q7L6_9BACL</name>
<evidence type="ECO:0000256" key="1">
    <source>
        <dbReference type="SAM" id="Phobius"/>
    </source>
</evidence>
<evidence type="ECO:0000313" key="2">
    <source>
        <dbReference type="EMBL" id="MBM7657772.1"/>
    </source>
</evidence>
<gene>
    <name evidence="2" type="ORF">JOC27_001222</name>
</gene>
<sequence length="257" mass="29750">MNMTYSFLQSQLGTTIIGEVIATSMLAFFTAIIAFFFTKRYSKQVKLAKKLKNHNIDEIDVGQISLKDIKFIFKKAEKIQIIYVAGGGFVEANSNFFQIAQRRKKRGDRINIQFLYAQKGSSFLQEIQEMEIIAGIRAEEKEINQDIDRVINLLQPFSDLIESRCFSTQYRLPVIIASFRTKSKNGVEKLITRVWMQVTLPPDHSDLCVILKGTRVKQYDSKYDYFESDDEESVSPSIVEMAENYFETIWKLSKKSR</sequence>
<keyword evidence="1" id="KW-0812">Transmembrane</keyword>
<keyword evidence="1" id="KW-0472">Membrane</keyword>
<keyword evidence="1" id="KW-1133">Transmembrane helix</keyword>
<protein>
    <submittedName>
        <fullName evidence="2">Phosphate/sulfate permease</fullName>
    </submittedName>
</protein>
<comment type="caution">
    <text evidence="2">The sequence shown here is derived from an EMBL/GenBank/DDBJ whole genome shotgun (WGS) entry which is preliminary data.</text>
</comment>
<reference evidence="2 3" key="1">
    <citation type="submission" date="2021-01" db="EMBL/GenBank/DDBJ databases">
        <title>Genomic Encyclopedia of Type Strains, Phase IV (KMG-IV): sequencing the most valuable type-strain genomes for metagenomic binning, comparative biology and taxonomic classification.</title>
        <authorList>
            <person name="Goeker M."/>
        </authorList>
    </citation>
    <scope>NUCLEOTIDE SEQUENCE [LARGE SCALE GENOMIC DNA]</scope>
    <source>
        <strain evidence="2 3">DSM 100968</strain>
    </source>
</reference>
<feature type="transmembrane region" description="Helical" evidence="1">
    <location>
        <begin position="12"/>
        <end position="37"/>
    </location>
</feature>